<organism evidence="2">
    <name type="scientific">Rhodopseudomonas palustris (strain BisA53)</name>
    <dbReference type="NCBI Taxonomy" id="316055"/>
    <lineage>
        <taxon>Bacteria</taxon>
        <taxon>Pseudomonadati</taxon>
        <taxon>Pseudomonadota</taxon>
        <taxon>Alphaproteobacteria</taxon>
        <taxon>Hyphomicrobiales</taxon>
        <taxon>Nitrobacteraceae</taxon>
        <taxon>Rhodopseudomonas</taxon>
    </lineage>
</organism>
<dbReference type="AlphaFoldDB" id="Q07NR0"/>
<gene>
    <name evidence="2" type="ordered locus">RPE_2486</name>
</gene>
<dbReference type="HOGENOM" id="CLU_1407795_0_0_5"/>
<feature type="region of interest" description="Disordered" evidence="1">
    <location>
        <begin position="1"/>
        <end position="21"/>
    </location>
</feature>
<feature type="region of interest" description="Disordered" evidence="1">
    <location>
        <begin position="134"/>
        <end position="155"/>
    </location>
</feature>
<dbReference type="EMBL" id="CP000463">
    <property type="protein sequence ID" value="ABJ06424.1"/>
    <property type="molecule type" value="Genomic_DNA"/>
</dbReference>
<proteinExistence type="predicted"/>
<feature type="compositionally biased region" description="Basic and acidic residues" evidence="1">
    <location>
        <begin position="137"/>
        <end position="154"/>
    </location>
</feature>
<dbReference type="KEGG" id="rpe:RPE_2486"/>
<sequence>MSRIGALSLTGKCPSASSKRSATRRWRRSILSANSAESIGLPAVYLNIKSPVQYSDWCRTIAKRLPVALYLDGISSKCGCHLPNHRTAAETTVVDKVVEVVPGDVRNARNHDGWWELSGLYRCVELAEDSDDISDIEPERPADGEKPRGRKTDRQMTIATATSDLGRIEFLVVNSGDFDFMGSVSHWKQKCSI</sequence>
<evidence type="ECO:0000313" key="2">
    <source>
        <dbReference type="EMBL" id="ABJ06424.1"/>
    </source>
</evidence>
<evidence type="ECO:0000256" key="1">
    <source>
        <dbReference type="SAM" id="MobiDB-lite"/>
    </source>
</evidence>
<protein>
    <submittedName>
        <fullName evidence="2">Uncharacterized protein</fullName>
    </submittedName>
</protein>
<accession>Q07NR0</accession>
<name>Q07NR0_RHOP5</name>
<reference evidence="2" key="1">
    <citation type="submission" date="2006-09" db="EMBL/GenBank/DDBJ databases">
        <title>Complete sequence of Rhodopseudomonas palustris BisA53.</title>
        <authorList>
            <consortium name="US DOE Joint Genome Institute"/>
            <person name="Copeland A."/>
            <person name="Lucas S."/>
            <person name="Lapidus A."/>
            <person name="Barry K."/>
            <person name="Detter J.C."/>
            <person name="Glavina del Rio T."/>
            <person name="Hammon N."/>
            <person name="Israni S."/>
            <person name="Dalin E."/>
            <person name="Tice H."/>
            <person name="Pitluck S."/>
            <person name="Chain P."/>
            <person name="Malfatti S."/>
            <person name="Shin M."/>
            <person name="Vergez L."/>
            <person name="Schmutz J."/>
            <person name="Larimer F."/>
            <person name="Land M."/>
            <person name="Hauser L."/>
            <person name="Pelletier D.A."/>
            <person name="Kyrpides N."/>
            <person name="Kim E."/>
            <person name="Harwood C.S."/>
            <person name="Oda Y."/>
            <person name="Richardson P."/>
        </authorList>
    </citation>
    <scope>NUCLEOTIDE SEQUENCE [LARGE SCALE GENOMIC DNA]</scope>
    <source>
        <strain evidence="2">BisA53</strain>
    </source>
</reference>